<comment type="subcellular location">
    <subcellularLocation>
        <location evidence="1">Nucleus</location>
    </subcellularLocation>
</comment>
<dbReference type="GO" id="GO:0008406">
    <property type="term" value="P:gonad development"/>
    <property type="evidence" value="ECO:0007669"/>
    <property type="project" value="UniProtKB-ARBA"/>
</dbReference>
<evidence type="ECO:0000256" key="6">
    <source>
        <dbReference type="ARBA" id="ARBA00023163"/>
    </source>
</evidence>
<dbReference type="GO" id="GO:0048813">
    <property type="term" value="P:dendrite morphogenesis"/>
    <property type="evidence" value="ECO:0007669"/>
    <property type="project" value="UniProtKB-ARBA"/>
</dbReference>
<keyword evidence="2" id="KW-0217">Developmental protein</keyword>
<dbReference type="CDD" id="cd18315">
    <property type="entry name" value="BTB_POZ_BAB-like"/>
    <property type="match status" value="1"/>
</dbReference>
<evidence type="ECO:0000256" key="7">
    <source>
        <dbReference type="ARBA" id="ARBA00023242"/>
    </source>
</evidence>
<protein>
    <recommendedName>
        <fullName evidence="10">BTB domain-containing protein</fullName>
    </recommendedName>
</protein>
<keyword evidence="5" id="KW-0805">Transcription regulation</keyword>
<dbReference type="GO" id="GO:0016199">
    <property type="term" value="P:axon midline choice point recognition"/>
    <property type="evidence" value="ECO:0007669"/>
    <property type="project" value="UniProtKB-ARBA"/>
</dbReference>
<sequence length="337" mass="37300">MEGQYCLKWNNHHSTLISVLDSLLGSGKHVDCTLAAEGRELGAHKVVLSACSPYLESLLNKPSEKHPIIIFNDVKYDELKAILEYMYRGEVNVLQEQLARFLKAAEALQIKGLTDQGGGGGGGSNDNDHRGAGNIESLASNQIGGKYKHASETSSEDTTTPSRNMRQEDHAPNRRKRQRRMSQEKLSSDNNIDSSNSCDTILSAPITATTAVHSQPTSVTKIETDRLSSPMVQQQHNTSAPPTTAVLIKPKSEYFEDPNSQDKFIEDLTLDDDEEVSRYSAKPGPSHADTQGKYQTNDVLCRIIDQLSKIFVGKNNFHQGLLYQNFLLVDNIQLKSK</sequence>
<dbReference type="PANTHER" id="PTHR23110:SF111">
    <property type="entry name" value="LONGITUDINALS LACKING PROTEIN, ISOFORMS F_I_K_T"/>
    <property type="match status" value="1"/>
</dbReference>
<dbReference type="Pfam" id="PF00651">
    <property type="entry name" value="BTB"/>
    <property type="match status" value="1"/>
</dbReference>
<dbReference type="Proteomes" id="UP001558652">
    <property type="component" value="Unassembled WGS sequence"/>
</dbReference>
<organism evidence="11 12">
    <name type="scientific">Ranatra chinensis</name>
    <dbReference type="NCBI Taxonomy" id="642074"/>
    <lineage>
        <taxon>Eukaryota</taxon>
        <taxon>Metazoa</taxon>
        <taxon>Ecdysozoa</taxon>
        <taxon>Arthropoda</taxon>
        <taxon>Hexapoda</taxon>
        <taxon>Insecta</taxon>
        <taxon>Pterygota</taxon>
        <taxon>Neoptera</taxon>
        <taxon>Paraneoptera</taxon>
        <taxon>Hemiptera</taxon>
        <taxon>Heteroptera</taxon>
        <taxon>Panheteroptera</taxon>
        <taxon>Nepomorpha</taxon>
        <taxon>Nepidae</taxon>
        <taxon>Ranatrinae</taxon>
        <taxon>Ranatra</taxon>
    </lineage>
</organism>
<keyword evidence="7" id="KW-0539">Nucleus</keyword>
<feature type="domain" description="BTB" evidence="10">
    <location>
        <begin position="30"/>
        <end position="95"/>
    </location>
</feature>
<dbReference type="AlphaFoldDB" id="A0ABD0YDN2"/>
<dbReference type="InterPro" id="IPR051095">
    <property type="entry name" value="Dros_DevTransReg"/>
</dbReference>
<comment type="caution">
    <text evidence="11">The sequence shown here is derived from an EMBL/GenBank/DDBJ whole genome shotgun (WGS) entry which is preliminary data.</text>
</comment>
<name>A0ABD0YDN2_9HEMI</name>
<keyword evidence="6" id="KW-0804">Transcription</keyword>
<feature type="region of interest" description="Disordered" evidence="9">
    <location>
        <begin position="113"/>
        <end position="198"/>
    </location>
</feature>
<dbReference type="InterPro" id="IPR000210">
    <property type="entry name" value="BTB/POZ_dom"/>
</dbReference>
<evidence type="ECO:0000256" key="8">
    <source>
        <dbReference type="ARBA" id="ARBA00037382"/>
    </source>
</evidence>
<proteinExistence type="predicted"/>
<dbReference type="GO" id="GO:0007526">
    <property type="term" value="P:larval somatic muscle development"/>
    <property type="evidence" value="ECO:0007669"/>
    <property type="project" value="UniProtKB-ARBA"/>
</dbReference>
<evidence type="ECO:0000256" key="3">
    <source>
        <dbReference type="ARBA" id="ARBA00022782"/>
    </source>
</evidence>
<dbReference type="GO" id="GO:0045467">
    <property type="term" value="P:R7 cell development"/>
    <property type="evidence" value="ECO:0007669"/>
    <property type="project" value="UniProtKB-ARBA"/>
</dbReference>
<dbReference type="Gene3D" id="3.30.710.10">
    <property type="entry name" value="Potassium Channel Kv1.1, Chain A"/>
    <property type="match status" value="1"/>
</dbReference>
<dbReference type="GO" id="GO:0045476">
    <property type="term" value="P:nurse cell apoptotic process"/>
    <property type="evidence" value="ECO:0007669"/>
    <property type="project" value="UniProtKB-ARBA"/>
</dbReference>
<feature type="compositionally biased region" description="Low complexity" evidence="9">
    <location>
        <begin position="152"/>
        <end position="162"/>
    </location>
</feature>
<evidence type="ECO:0000313" key="12">
    <source>
        <dbReference type="Proteomes" id="UP001558652"/>
    </source>
</evidence>
<dbReference type="SUPFAM" id="SSF54695">
    <property type="entry name" value="POZ domain"/>
    <property type="match status" value="1"/>
</dbReference>
<dbReference type="GO" id="GO:0006355">
    <property type="term" value="P:regulation of DNA-templated transcription"/>
    <property type="evidence" value="ECO:0007669"/>
    <property type="project" value="UniProtKB-ARBA"/>
</dbReference>
<dbReference type="GO" id="GO:0007464">
    <property type="term" value="P:R3/R4 cell fate commitment"/>
    <property type="evidence" value="ECO:0007669"/>
    <property type="project" value="UniProtKB-ARBA"/>
</dbReference>
<dbReference type="GO" id="GO:0035167">
    <property type="term" value="P:larval lymph gland hemopoiesis"/>
    <property type="evidence" value="ECO:0007669"/>
    <property type="project" value="UniProtKB-ARBA"/>
</dbReference>
<dbReference type="GO" id="GO:0005634">
    <property type="term" value="C:nucleus"/>
    <property type="evidence" value="ECO:0007669"/>
    <property type="project" value="UniProtKB-SubCell"/>
</dbReference>
<gene>
    <name evidence="11" type="ORF">AAG570_013850</name>
</gene>
<evidence type="ECO:0000256" key="2">
    <source>
        <dbReference type="ARBA" id="ARBA00022473"/>
    </source>
</evidence>
<dbReference type="PROSITE" id="PS50097">
    <property type="entry name" value="BTB"/>
    <property type="match status" value="1"/>
</dbReference>
<keyword evidence="12" id="KW-1185">Reference proteome</keyword>
<dbReference type="PANTHER" id="PTHR23110">
    <property type="entry name" value="BTB DOMAIN TRANSCRIPTION FACTOR"/>
    <property type="match status" value="1"/>
</dbReference>
<evidence type="ECO:0000256" key="4">
    <source>
        <dbReference type="ARBA" id="ARBA00022902"/>
    </source>
</evidence>
<keyword evidence="4" id="KW-0524">Neurogenesis</keyword>
<evidence type="ECO:0000256" key="5">
    <source>
        <dbReference type="ARBA" id="ARBA00023015"/>
    </source>
</evidence>
<accession>A0ABD0YDN2</accession>
<reference evidence="11 12" key="1">
    <citation type="submission" date="2024-07" db="EMBL/GenBank/DDBJ databases">
        <title>Chromosome-level genome assembly of the water stick insect Ranatra chinensis (Heteroptera: Nepidae).</title>
        <authorList>
            <person name="Liu X."/>
        </authorList>
    </citation>
    <scope>NUCLEOTIDE SEQUENCE [LARGE SCALE GENOMIC DNA]</scope>
    <source>
        <strain evidence="11">Cailab_2021Rc</strain>
        <tissue evidence="11">Muscle</tissue>
    </source>
</reference>
<evidence type="ECO:0000256" key="1">
    <source>
        <dbReference type="ARBA" id="ARBA00004123"/>
    </source>
</evidence>
<dbReference type="InterPro" id="IPR011333">
    <property type="entry name" value="SKP1/BTB/POZ_sf"/>
</dbReference>
<comment type="function">
    <text evidence="8">Putative transcription factor required for axon growth and guidance in the central and peripheral nervous systems. Repels CNS axons away from the midline by promoting the expression of the midline repellent sli and its receptor robo.</text>
</comment>
<evidence type="ECO:0000259" key="10">
    <source>
        <dbReference type="PROSITE" id="PS50097"/>
    </source>
</evidence>
<keyword evidence="3" id="KW-0221">Differentiation</keyword>
<feature type="compositionally biased region" description="Gly residues" evidence="9">
    <location>
        <begin position="115"/>
        <end position="124"/>
    </location>
</feature>
<feature type="compositionally biased region" description="Low complexity" evidence="9">
    <location>
        <begin position="188"/>
        <end position="198"/>
    </location>
</feature>
<dbReference type="SMART" id="SM00225">
    <property type="entry name" value="BTB"/>
    <property type="match status" value="1"/>
</dbReference>
<dbReference type="EMBL" id="JBFDAA010000009">
    <property type="protein sequence ID" value="KAL1129321.1"/>
    <property type="molecule type" value="Genomic_DNA"/>
</dbReference>
<evidence type="ECO:0000256" key="9">
    <source>
        <dbReference type="SAM" id="MobiDB-lite"/>
    </source>
</evidence>
<evidence type="ECO:0000313" key="11">
    <source>
        <dbReference type="EMBL" id="KAL1129321.1"/>
    </source>
</evidence>